<evidence type="ECO:0000313" key="1">
    <source>
        <dbReference type="EMBL" id="OAQ23346.1"/>
    </source>
</evidence>
<keyword evidence="2" id="KW-1185">Reference proteome</keyword>
<proteinExistence type="predicted"/>
<evidence type="ECO:0000313" key="2">
    <source>
        <dbReference type="Proteomes" id="UP000078512"/>
    </source>
</evidence>
<protein>
    <submittedName>
        <fullName evidence="1">Uncharacterized protein</fullName>
    </submittedName>
</protein>
<dbReference type="EMBL" id="KV442122">
    <property type="protein sequence ID" value="OAQ23346.1"/>
    <property type="molecule type" value="Genomic_DNA"/>
</dbReference>
<organism evidence="1 2">
    <name type="scientific">Linnemannia elongata AG-77</name>
    <dbReference type="NCBI Taxonomy" id="1314771"/>
    <lineage>
        <taxon>Eukaryota</taxon>
        <taxon>Fungi</taxon>
        <taxon>Fungi incertae sedis</taxon>
        <taxon>Mucoromycota</taxon>
        <taxon>Mortierellomycotina</taxon>
        <taxon>Mortierellomycetes</taxon>
        <taxon>Mortierellales</taxon>
        <taxon>Mortierellaceae</taxon>
        <taxon>Linnemannia</taxon>
    </lineage>
</organism>
<gene>
    <name evidence="1" type="ORF">K457DRAFT_1824736</name>
</gene>
<dbReference type="Proteomes" id="UP000078512">
    <property type="component" value="Unassembled WGS sequence"/>
</dbReference>
<name>A0A197JFR8_9FUNG</name>
<accession>A0A197JFR8</accession>
<dbReference type="OrthoDB" id="2683071at2759"/>
<dbReference type="AlphaFoldDB" id="A0A197JFR8"/>
<sequence>MNISYTGPQVEMHSPSLGTYEQDNQARSLCIEKTEEKQTRKRTDEQGNKSVKQCSTTALYCNCTAFVHSVKRKQSTNHCRPGATISNLEATIADQVATIVGLNETVARQELIIADQETIMANLNDTVTVQAETITAQGETIASQSLTISDQGATIAQQGARIDTHDGELREIREFMGRARRTFWKTNWHILYHLH</sequence>
<reference evidence="1 2" key="1">
    <citation type="submission" date="2016-05" db="EMBL/GenBank/DDBJ databases">
        <title>Genome sequencing reveals origins of a unique bacterial endosymbiosis in the earliest lineages of terrestrial Fungi.</title>
        <authorList>
            <consortium name="DOE Joint Genome Institute"/>
            <person name="Uehling J."/>
            <person name="Gryganskyi A."/>
            <person name="Hameed K."/>
            <person name="Tschaplinski T."/>
            <person name="Misztal P."/>
            <person name="Wu S."/>
            <person name="Desiro A."/>
            <person name="Vande Pol N."/>
            <person name="Du Z.-Y."/>
            <person name="Zienkiewicz A."/>
            <person name="Zienkiewicz K."/>
            <person name="Morin E."/>
            <person name="Tisserant E."/>
            <person name="Splivallo R."/>
            <person name="Hainaut M."/>
            <person name="Henrissat B."/>
            <person name="Ohm R."/>
            <person name="Kuo A."/>
            <person name="Yan J."/>
            <person name="Lipzen A."/>
            <person name="Nolan M."/>
            <person name="Labutti K."/>
            <person name="Barry K."/>
            <person name="Goldstein A."/>
            <person name="Labbe J."/>
            <person name="Schadt C."/>
            <person name="Tuskan G."/>
            <person name="Grigoriev I."/>
            <person name="Martin F."/>
            <person name="Vilgalys R."/>
            <person name="Bonito G."/>
        </authorList>
    </citation>
    <scope>NUCLEOTIDE SEQUENCE [LARGE SCALE GENOMIC DNA]</scope>
    <source>
        <strain evidence="1 2">AG-77</strain>
    </source>
</reference>